<dbReference type="PANTHER" id="PTHR32305:SF15">
    <property type="entry name" value="PROTEIN RHSA-RELATED"/>
    <property type="match status" value="1"/>
</dbReference>
<evidence type="ECO:0000256" key="5">
    <source>
        <dbReference type="SAM" id="MobiDB-lite"/>
    </source>
</evidence>
<keyword evidence="2" id="KW-0964">Secreted</keyword>
<dbReference type="InterPro" id="IPR028994">
    <property type="entry name" value="Integrin_alpha_N"/>
</dbReference>
<feature type="compositionally biased region" description="Polar residues" evidence="5">
    <location>
        <begin position="1987"/>
        <end position="1999"/>
    </location>
</feature>
<accession>A0ABN2SW57</accession>
<proteinExistence type="predicted"/>
<sequence>MRLVSCLPPGRRLLSRLLAVALVASTVSALGVSAAQVAAASGQPALPKALAIPGVPVVASFGATGYMAGTSTVTPSGAFAYQIPLDVPPGRAGMQPTLSLDYSSVGGDGMVGMGWRLSGAMSEITRCPKTLAVDGVSAGVHFDTSDAFCLDGQRLVQLGAIPGGPPQLFAEYRARTDGFDQVLSQVTQANVALGPDSFTVKTKSGHIDTYLPVDAHRWGTGVSLGPGAPAEGDITATSTRPVWLLDTETDRSGNQIKYEYNTAGGEYQPSKISYTSNGPSTAAARYVQFTYQGQPTTVTYYQGGVQHPLSQRLKTISMYAPNPAATALVWSYSLQYDTSVDFRSLLISVAKCAPAPGGCLRAKKFSWDASQAGTVPAFNSTDLGPVSLQFGKTRPPALQVADLNGDGADDAVFTRGGDDDASGPIVAQLATRNPATGAVSPLAKSTTLTDPGPWPAKADLLDSRPMDLKGDGTAAYSVRYDGSNDKIMTWDAAAGNFTDPQITIAGTAMTTMADMFGDGRMDYITNDGPGNTLTVRPNTGGKYGTALNSTFAPCATPRVADPTGEGKASLIGQMCTGNGQDDYVLTMDANGQPGLTVGSHTDANGVTWHHVMPMSAGTEPCGACGAQYNPNKYRIISGDFNGDGLADYLLLPVTRDATGQWSYPPALLWNTGDGLALDPHAPDVPHDQYVDVRAVDLAGDGRDDLVAFTDSATTVLMSRGDGTFTSGDIATDGGTYDPKDLSTGRATSQVGNFDGTGRPGVVRVSGGHEILLTQTAAYTDRLTAVTDQGTNWPAQAVTYSTAWTDHTEALGAHSCAWPLTCDRAGMVVVRQVDSRDHLVDPVGAPKPYTLQYSFEDPVAALAGGGYLSFGTMRVFDPQRPMETVSTFPHRTVVDGDFYPGVERADSVTTAVPILTANQATDRVSTAAARVTQTSYTDQVRHLNAGGTDETYGIFPFVSSTKEWEQQVTITWGSLVGTTATTHIGGIVTPVVGARRTDRTTSYDDFGNLVASDTAVVGGSEESTTTQYDLSAQRIGDWLTGLATEQSTTATAPALPGAALPPVTRVVDNHYDAAGRLDTTWLFENPPGNPNLYSPDVQKTTTYGRDALGVVDQVTVSAPGLPDQVTHIDDGPAFPGQPAEDIFPYQTWSDHSTPALDPSTWTAAWPSTGAIVASEDANGVRGSVVYDDLGRPVTTTHDGDAAIGLSYTNRSDAAGGVNGTVVTSSTAPPGQMPRIAQTSSDALGRTISTAVGGFNGALNTATTSYDVLGRVVSRTAPAPGGTTAYAYDSLNRLLSTTFPGGATSTGSYTFFSSKYLDPTGAETDSTVDTDGQLVTRSVRDTSVNPVRTDTTTYTYAPFGLTYQTTDDAGDVTTYAYDAAGRQIQDADPNKGLTTRSYFGTGAVRVETHAATGVSTVFGYDDEGRNTVRTVTGSADDGVSTFTYDTAANGIGRLAATLSPDKIATAYRYDTAGRATGTSYTDTSSAANPTYSTDLTYDASGRPATLAYPGTVDAAGDRYTVQNAYNGFGALVSLSDITGGKSPAALWTVIARQPDQALDTAVYGSGVGAMTVHDTYDSPTGRLHNTTVTGPNNTVLQNLTYGYYDNGLISSRTDAVHSRAESYTYDPLGELRTWALTAGNNPQSTTGYGYDSVGDLTSVTVGGVTVSTLGYGQANGDQPNTLTSITTAGQPAQTDAYDPGGRQTSGDGRTGVTYTAFDLPKKVVDRLTTTTYAYDAFGNKAEETAVTANPFGGGSTTVKTVYVPGAYEHRTVTTGAGTGYVDVFYLTGSDGPIGQAVSNGAGVTVEYTLTDQIGSTTAVAGSTGSVTATLFTDPFGSPVTATGAPVSGATGDVTHQFTGQETDFPAALVNMKGRVYDARQHAFLSVDPLQAPGSSAYAYVHSSPLNYADPTGLRGDWSTDGFGGDAMGDYMPWHESDWQNATFDYNYRVAGDEARSSADNAPRTFQGGAQGQYSDATGLHNTPGDAGLSDTSDNTSPSTISDDVGGQEPVESTVAPAEAAGFTSAGPPVSPSYDPEKCQEQKSEQAYKLVAVGALILLSVLQPELAPAALSTASMMLPLEPQQDACESQVLYHYTSQEGKDAIVASGVITPGNGGSGPGVYATNIEPGSITDPSLLALILWPGDAGKEKYTEWAIGFETQGLRVSEIAGHEFVIRGPVPASRFVKVVPGTVPQVP</sequence>
<name>A0ABN2SW57_9ACTN</name>
<dbReference type="Proteomes" id="UP001499854">
    <property type="component" value="Unassembled WGS sequence"/>
</dbReference>
<dbReference type="InterPro" id="IPR022385">
    <property type="entry name" value="Rhs_assc_core"/>
</dbReference>
<keyword evidence="8" id="KW-1185">Reference proteome</keyword>
<keyword evidence="4" id="KW-0843">Virulence</keyword>
<feature type="signal peptide" evidence="6">
    <location>
        <begin position="1"/>
        <end position="29"/>
    </location>
</feature>
<evidence type="ECO:0000256" key="6">
    <source>
        <dbReference type="SAM" id="SignalP"/>
    </source>
</evidence>
<dbReference type="InterPro" id="IPR003284">
    <property type="entry name" value="Sal_SpvB"/>
</dbReference>
<dbReference type="InterPro" id="IPR031325">
    <property type="entry name" value="RHS_repeat"/>
</dbReference>
<dbReference type="SUPFAM" id="SSF69318">
    <property type="entry name" value="Integrin alpha N-terminal domain"/>
    <property type="match status" value="1"/>
</dbReference>
<evidence type="ECO:0008006" key="9">
    <source>
        <dbReference type="Google" id="ProtNLM"/>
    </source>
</evidence>
<dbReference type="Pfam" id="PF05593">
    <property type="entry name" value="RHS_repeat"/>
    <property type="match status" value="1"/>
</dbReference>
<keyword evidence="3 6" id="KW-0732">Signal</keyword>
<dbReference type="Pfam" id="PF03534">
    <property type="entry name" value="SpvB"/>
    <property type="match status" value="1"/>
</dbReference>
<dbReference type="RefSeq" id="WP_344661117.1">
    <property type="nucleotide sequence ID" value="NZ_BAAAQM010000049.1"/>
</dbReference>
<dbReference type="InterPro" id="IPR050708">
    <property type="entry name" value="T6SS_VgrG/RHS"/>
</dbReference>
<dbReference type="NCBIfam" id="TIGR03696">
    <property type="entry name" value="Rhs_assc_core"/>
    <property type="match status" value="1"/>
</dbReference>
<dbReference type="Pfam" id="PF13517">
    <property type="entry name" value="FG-GAP_3"/>
    <property type="match status" value="1"/>
</dbReference>
<gene>
    <name evidence="7" type="ORF">GCM10009838_66360</name>
</gene>
<evidence type="ECO:0000256" key="1">
    <source>
        <dbReference type="ARBA" id="ARBA00004613"/>
    </source>
</evidence>
<feature type="chain" id="PRO_5045903985" description="YD repeat protein" evidence="6">
    <location>
        <begin position="30"/>
        <end position="2193"/>
    </location>
</feature>
<dbReference type="Gene3D" id="2.180.10.10">
    <property type="entry name" value="RHS repeat-associated core"/>
    <property type="match status" value="2"/>
</dbReference>
<evidence type="ECO:0000256" key="4">
    <source>
        <dbReference type="ARBA" id="ARBA00023026"/>
    </source>
</evidence>
<evidence type="ECO:0000313" key="8">
    <source>
        <dbReference type="Proteomes" id="UP001499854"/>
    </source>
</evidence>
<organism evidence="7 8">
    <name type="scientific">Catenulispora subtropica</name>
    <dbReference type="NCBI Taxonomy" id="450798"/>
    <lineage>
        <taxon>Bacteria</taxon>
        <taxon>Bacillati</taxon>
        <taxon>Actinomycetota</taxon>
        <taxon>Actinomycetes</taxon>
        <taxon>Catenulisporales</taxon>
        <taxon>Catenulisporaceae</taxon>
        <taxon>Catenulispora</taxon>
    </lineage>
</organism>
<dbReference type="EMBL" id="BAAAQM010000049">
    <property type="protein sequence ID" value="GAA1993116.1"/>
    <property type="molecule type" value="Genomic_DNA"/>
</dbReference>
<comment type="caution">
    <text evidence="7">The sequence shown here is derived from an EMBL/GenBank/DDBJ whole genome shotgun (WGS) entry which is preliminary data.</text>
</comment>
<dbReference type="InterPro" id="IPR006530">
    <property type="entry name" value="YD"/>
</dbReference>
<feature type="region of interest" description="Disordered" evidence="5">
    <location>
        <begin position="735"/>
        <end position="758"/>
    </location>
</feature>
<evidence type="ECO:0000256" key="3">
    <source>
        <dbReference type="ARBA" id="ARBA00022729"/>
    </source>
</evidence>
<reference evidence="7 8" key="1">
    <citation type="journal article" date="2019" name="Int. J. Syst. Evol. Microbiol.">
        <title>The Global Catalogue of Microorganisms (GCM) 10K type strain sequencing project: providing services to taxonomists for standard genome sequencing and annotation.</title>
        <authorList>
            <consortium name="The Broad Institute Genomics Platform"/>
            <consortium name="The Broad Institute Genome Sequencing Center for Infectious Disease"/>
            <person name="Wu L."/>
            <person name="Ma J."/>
        </authorList>
    </citation>
    <scope>NUCLEOTIDE SEQUENCE [LARGE SCALE GENOMIC DNA]</scope>
    <source>
        <strain evidence="7 8">JCM 16013</strain>
    </source>
</reference>
<dbReference type="InterPro" id="IPR013517">
    <property type="entry name" value="FG-GAP"/>
</dbReference>
<protein>
    <recommendedName>
        <fullName evidence="9">YD repeat protein</fullName>
    </recommendedName>
</protein>
<dbReference type="PANTHER" id="PTHR32305">
    <property type="match status" value="1"/>
</dbReference>
<comment type="subcellular location">
    <subcellularLocation>
        <location evidence="1">Secreted</location>
    </subcellularLocation>
</comment>
<dbReference type="NCBIfam" id="TIGR01643">
    <property type="entry name" value="YD_repeat_2x"/>
    <property type="match status" value="1"/>
</dbReference>
<evidence type="ECO:0000256" key="2">
    <source>
        <dbReference type="ARBA" id="ARBA00022525"/>
    </source>
</evidence>
<feature type="region of interest" description="Disordered" evidence="5">
    <location>
        <begin position="1954"/>
        <end position="2038"/>
    </location>
</feature>
<evidence type="ECO:0000313" key="7">
    <source>
        <dbReference type="EMBL" id="GAA1993116.1"/>
    </source>
</evidence>